<dbReference type="SUPFAM" id="SSF56784">
    <property type="entry name" value="HAD-like"/>
    <property type="match status" value="1"/>
</dbReference>
<dbReference type="InterPro" id="IPR022742">
    <property type="entry name" value="Hydrolase_4"/>
</dbReference>
<evidence type="ECO:0000256" key="1">
    <source>
        <dbReference type="ARBA" id="ARBA00001936"/>
    </source>
</evidence>
<dbReference type="SUPFAM" id="SSF53474">
    <property type="entry name" value="alpha/beta-Hydrolases"/>
    <property type="match status" value="1"/>
</dbReference>
<dbReference type="InterPro" id="IPR036412">
    <property type="entry name" value="HAD-like_sf"/>
</dbReference>
<dbReference type="PANTHER" id="PTHR47267:SF4">
    <property type="entry name" value="PYRIDOXAL PHOSPHATE PHOSPHATASE YIGL"/>
    <property type="match status" value="1"/>
</dbReference>
<evidence type="ECO:0000256" key="6">
    <source>
        <dbReference type="ARBA" id="ARBA00022801"/>
    </source>
</evidence>
<evidence type="ECO:0000259" key="16">
    <source>
        <dbReference type="Pfam" id="PF12146"/>
    </source>
</evidence>
<evidence type="ECO:0000256" key="8">
    <source>
        <dbReference type="ARBA" id="ARBA00034778"/>
    </source>
</evidence>
<accession>A0A377BRP0</accession>
<dbReference type="SFLD" id="SFLDG01140">
    <property type="entry name" value="C2.B:_Phosphomannomutase_and_P"/>
    <property type="match status" value="1"/>
</dbReference>
<evidence type="ECO:0000313" key="17">
    <source>
        <dbReference type="EMBL" id="STL74528.1"/>
    </source>
</evidence>
<dbReference type="Gene3D" id="3.30.1240.10">
    <property type="match status" value="1"/>
</dbReference>
<dbReference type="Pfam" id="PF12146">
    <property type="entry name" value="Hydrolase_4"/>
    <property type="match status" value="1"/>
</dbReference>
<dbReference type="EMBL" id="UGEX01000001">
    <property type="protein sequence ID" value="STL74528.1"/>
    <property type="molecule type" value="Genomic_DNA"/>
</dbReference>
<dbReference type="InterPro" id="IPR029058">
    <property type="entry name" value="AB_hydrolase_fold"/>
</dbReference>
<dbReference type="SFLD" id="SFLDG01144">
    <property type="entry name" value="C2.B.4:_PGP_Like"/>
    <property type="match status" value="1"/>
</dbReference>
<dbReference type="GO" id="GO:0000287">
    <property type="term" value="F:magnesium ion binding"/>
    <property type="evidence" value="ECO:0007669"/>
    <property type="project" value="UniProtKB-ARBA"/>
</dbReference>
<keyword evidence="6 17" id="KW-0378">Hydrolase</keyword>
<dbReference type="PROSITE" id="PS01228">
    <property type="entry name" value="COF_1"/>
    <property type="match status" value="1"/>
</dbReference>
<dbReference type="CDD" id="cd07516">
    <property type="entry name" value="HAD_Pase"/>
    <property type="match status" value="1"/>
</dbReference>
<comment type="cofactor">
    <cofactor evidence="2">
        <name>Co(2+)</name>
        <dbReference type="ChEBI" id="CHEBI:48828"/>
    </cofactor>
</comment>
<evidence type="ECO:0000256" key="12">
    <source>
        <dbReference type="ARBA" id="ARBA00066667"/>
    </source>
</evidence>
<dbReference type="InterPro" id="IPR023214">
    <property type="entry name" value="HAD_sf"/>
</dbReference>
<sequence length="391" mass="44153">MPFAINVLTHSRQRYRRNLRFYADDPTIRVGGPTYHWVRESILAGEQVLAGAGDDATPTLLLQAEEERVVDNRMHDRFCELRTAAGHPVEGGRPLVIKGAYHEILFEKDAMRSVALHAIVDFFNRHKLTQRKPLYRGLNFFMYQVVASDLDGTLLSPDHTLSPYAKETLKLLTARGINFVFATGRHHVDVGQIRDNLEIKSYMITSNGARVHDLDGNLIFAHNLDRDIASDLFGVVNDNPDIITNVYRDDEWFMNRHRPEEMRFFKEAVFQYALYEPGLLEPEGVSKVFFTCDSHEQLLPLEQAINARWGDRVNVSFSTLTCLEVMAGGVSKGHALEAVAKKLGYSLKDCIAFGDGMNDAEMLSMAGERLHYGQCAPASERPSSRAGSDWY</sequence>
<dbReference type="FunFam" id="3.30.1240.10:FF:000006">
    <property type="entry name" value="HAD superfamily hydrolase"/>
    <property type="match status" value="1"/>
</dbReference>
<evidence type="ECO:0000256" key="3">
    <source>
        <dbReference type="ARBA" id="ARBA00001946"/>
    </source>
</evidence>
<evidence type="ECO:0000256" key="9">
    <source>
        <dbReference type="ARBA" id="ARBA00052352"/>
    </source>
</evidence>
<comment type="cofactor">
    <cofactor evidence="3">
        <name>Mg(2+)</name>
        <dbReference type="ChEBI" id="CHEBI:18420"/>
    </cofactor>
</comment>
<dbReference type="Gene3D" id="3.40.50.1820">
    <property type="entry name" value="alpha/beta hydrolase"/>
    <property type="match status" value="1"/>
</dbReference>
<dbReference type="AlphaFoldDB" id="A0A377BRP0"/>
<dbReference type="InterPro" id="IPR000150">
    <property type="entry name" value="Cof"/>
</dbReference>
<organism evidence="17 18">
    <name type="scientific">Escherichia coli</name>
    <dbReference type="NCBI Taxonomy" id="562"/>
    <lineage>
        <taxon>Bacteria</taxon>
        <taxon>Pseudomonadati</taxon>
        <taxon>Pseudomonadota</taxon>
        <taxon>Gammaproteobacteria</taxon>
        <taxon>Enterobacterales</taxon>
        <taxon>Enterobacteriaceae</taxon>
        <taxon>Escherichia</taxon>
    </lineage>
</organism>
<evidence type="ECO:0000313" key="18">
    <source>
        <dbReference type="Proteomes" id="UP000254088"/>
    </source>
</evidence>
<evidence type="ECO:0000256" key="5">
    <source>
        <dbReference type="ARBA" id="ARBA00022723"/>
    </source>
</evidence>
<name>A0A377BRP0_ECOLX</name>
<comment type="cofactor">
    <cofactor evidence="1">
        <name>Mn(2+)</name>
        <dbReference type="ChEBI" id="CHEBI:29035"/>
    </cofactor>
</comment>
<dbReference type="EC" id="3.1.3.23" evidence="12"/>
<evidence type="ECO:0000256" key="11">
    <source>
        <dbReference type="ARBA" id="ARBA00066599"/>
    </source>
</evidence>
<evidence type="ECO:0000256" key="13">
    <source>
        <dbReference type="ARBA" id="ARBA00074507"/>
    </source>
</evidence>
<dbReference type="GO" id="GO:0050308">
    <property type="term" value="F:sugar-phosphatase activity"/>
    <property type="evidence" value="ECO:0007669"/>
    <property type="project" value="UniProtKB-EC"/>
</dbReference>
<evidence type="ECO:0000256" key="14">
    <source>
        <dbReference type="ARBA" id="ARBA00075851"/>
    </source>
</evidence>
<evidence type="ECO:0000256" key="7">
    <source>
        <dbReference type="ARBA" id="ARBA00022842"/>
    </source>
</evidence>
<dbReference type="Gene3D" id="3.40.50.1000">
    <property type="entry name" value="HAD superfamily/HAD-like"/>
    <property type="match status" value="1"/>
</dbReference>
<comment type="similarity">
    <text evidence="8">Belongs to the HAD-like hydrolase superfamily. Cof family.</text>
</comment>
<feature type="domain" description="Serine aminopeptidase S33" evidence="16">
    <location>
        <begin position="6"/>
        <end position="109"/>
    </location>
</feature>
<comment type="catalytic activity">
    <reaction evidence="9">
        <text>sugar phosphate + H2O = sugar + phosphate.</text>
        <dbReference type="EC" id="3.1.3.23"/>
    </reaction>
</comment>
<dbReference type="InterPro" id="IPR006379">
    <property type="entry name" value="HAD-SF_hydro_IIB"/>
</dbReference>
<dbReference type="Proteomes" id="UP000254088">
    <property type="component" value="Unassembled WGS sequence"/>
</dbReference>
<gene>
    <name evidence="17" type="primary">cof_1</name>
    <name evidence="17" type="ORF">NCTC10429_00339</name>
</gene>
<evidence type="ECO:0000256" key="10">
    <source>
        <dbReference type="ARBA" id="ARBA00052909"/>
    </source>
</evidence>
<dbReference type="Pfam" id="PF08282">
    <property type="entry name" value="Hydrolase_3"/>
    <property type="match status" value="1"/>
</dbReference>
<dbReference type="PANTHER" id="PTHR47267">
    <property type="match status" value="1"/>
</dbReference>
<reference evidence="17 18" key="1">
    <citation type="submission" date="2018-06" db="EMBL/GenBank/DDBJ databases">
        <authorList>
            <consortium name="Pathogen Informatics"/>
            <person name="Doyle S."/>
        </authorList>
    </citation>
    <scope>NUCLEOTIDE SEQUENCE [LARGE SCALE GENOMIC DNA]</scope>
    <source>
        <strain evidence="17 18">NCTC10429</strain>
    </source>
</reference>
<dbReference type="EC" id="3.1.3.74" evidence="11"/>
<evidence type="ECO:0000256" key="15">
    <source>
        <dbReference type="ARBA" id="ARBA00080767"/>
    </source>
</evidence>
<dbReference type="GO" id="GO:0033883">
    <property type="term" value="F:pyridoxal phosphatase activity"/>
    <property type="evidence" value="ECO:0007669"/>
    <property type="project" value="UniProtKB-EC"/>
</dbReference>
<protein>
    <recommendedName>
        <fullName evidence="13">Pyridoxal phosphate phosphatase YigL</fullName>
        <ecNumber evidence="12">3.1.3.23</ecNumber>
        <ecNumber evidence="11">3.1.3.74</ecNumber>
    </recommendedName>
    <alternativeName>
        <fullName evidence="14">PLP phosphatase</fullName>
    </alternativeName>
    <alternativeName>
        <fullName evidence="15">Sugar phosphatase</fullName>
    </alternativeName>
</protein>
<dbReference type="NCBIfam" id="TIGR00099">
    <property type="entry name" value="Cof-subfamily"/>
    <property type="match status" value="1"/>
</dbReference>
<dbReference type="NCBIfam" id="TIGR01484">
    <property type="entry name" value="HAD-SF-IIB"/>
    <property type="match status" value="1"/>
</dbReference>
<comment type="catalytic activity">
    <reaction evidence="10">
        <text>pyridoxal 5'-phosphate + H2O = pyridoxal + phosphate</text>
        <dbReference type="Rhea" id="RHEA:20533"/>
        <dbReference type="ChEBI" id="CHEBI:15377"/>
        <dbReference type="ChEBI" id="CHEBI:17310"/>
        <dbReference type="ChEBI" id="CHEBI:43474"/>
        <dbReference type="ChEBI" id="CHEBI:597326"/>
        <dbReference type="EC" id="3.1.3.74"/>
    </reaction>
</comment>
<dbReference type="SFLD" id="SFLDS00003">
    <property type="entry name" value="Haloacid_Dehalogenase"/>
    <property type="match status" value="1"/>
</dbReference>
<proteinExistence type="inferred from homology"/>
<keyword evidence="5" id="KW-0479">Metal-binding</keyword>
<evidence type="ECO:0000256" key="2">
    <source>
        <dbReference type="ARBA" id="ARBA00001941"/>
    </source>
</evidence>
<evidence type="ECO:0000256" key="4">
    <source>
        <dbReference type="ARBA" id="ARBA00001947"/>
    </source>
</evidence>
<comment type="cofactor">
    <cofactor evidence="4">
        <name>Zn(2+)</name>
        <dbReference type="ChEBI" id="CHEBI:29105"/>
    </cofactor>
</comment>
<dbReference type="NCBIfam" id="NF008213">
    <property type="entry name" value="PRK10976.1"/>
    <property type="match status" value="1"/>
</dbReference>
<keyword evidence="7" id="KW-0460">Magnesium</keyword>